<dbReference type="HOGENOM" id="CLU_092488_0_0_1"/>
<dbReference type="PANTHER" id="PTHR28523:SF1">
    <property type="entry name" value="CYTOCHROME C OXIDASE ASSEMBLY FACTOR 1"/>
    <property type="match status" value="1"/>
</dbReference>
<name>W4KKY4_HETIT</name>
<dbReference type="OrthoDB" id="2100652at2759"/>
<feature type="region of interest" description="Disordered" evidence="1">
    <location>
        <begin position="28"/>
        <end position="64"/>
    </location>
</feature>
<dbReference type="RefSeq" id="XP_009543094.1">
    <property type="nucleotide sequence ID" value="XM_009544799.1"/>
</dbReference>
<evidence type="ECO:0000256" key="1">
    <source>
        <dbReference type="SAM" id="MobiDB-lite"/>
    </source>
</evidence>
<keyword evidence="2" id="KW-1133">Transmembrane helix</keyword>
<evidence type="ECO:0008006" key="5">
    <source>
        <dbReference type="Google" id="ProtNLM"/>
    </source>
</evidence>
<organism evidence="3 4">
    <name type="scientific">Heterobasidion irregulare (strain TC 32-1)</name>
    <dbReference type="NCBI Taxonomy" id="747525"/>
    <lineage>
        <taxon>Eukaryota</taxon>
        <taxon>Fungi</taxon>
        <taxon>Dikarya</taxon>
        <taxon>Basidiomycota</taxon>
        <taxon>Agaricomycotina</taxon>
        <taxon>Agaricomycetes</taxon>
        <taxon>Russulales</taxon>
        <taxon>Bondarzewiaceae</taxon>
        <taxon>Heterobasidion</taxon>
        <taxon>Heterobasidion annosum species complex</taxon>
    </lineage>
</organism>
<keyword evidence="2" id="KW-0812">Transmembrane</keyword>
<dbReference type="eggNOG" id="ENOG502RZQV">
    <property type="taxonomic scope" value="Eukaryota"/>
</dbReference>
<accession>W4KKY4</accession>
<protein>
    <recommendedName>
        <fullName evidence="5">DUF1783-domain-containing protein</fullName>
    </recommendedName>
</protein>
<feature type="transmembrane region" description="Helical" evidence="2">
    <location>
        <begin position="74"/>
        <end position="97"/>
    </location>
</feature>
<keyword evidence="4" id="KW-1185">Reference proteome</keyword>
<dbReference type="AlphaFoldDB" id="W4KKY4"/>
<dbReference type="KEGG" id="hir:HETIRDRAFT_311446"/>
<gene>
    <name evidence="3" type="ORF">HETIRDRAFT_311446</name>
</gene>
<dbReference type="InParanoid" id="W4KKY4"/>
<proteinExistence type="predicted"/>
<dbReference type="GO" id="GO:0033617">
    <property type="term" value="P:mitochondrial respiratory chain complex IV assembly"/>
    <property type="evidence" value="ECO:0007669"/>
    <property type="project" value="InterPro"/>
</dbReference>
<dbReference type="PANTHER" id="PTHR28523">
    <property type="entry name" value="CYTOCHROME C OXIDASE ASSEMBLY FACTOR 1"/>
    <property type="match status" value="1"/>
</dbReference>
<feature type="compositionally biased region" description="Polar residues" evidence="1">
    <location>
        <begin position="45"/>
        <end position="54"/>
    </location>
</feature>
<evidence type="ECO:0000313" key="4">
    <source>
        <dbReference type="Proteomes" id="UP000030671"/>
    </source>
</evidence>
<keyword evidence="2" id="KW-0472">Membrane</keyword>
<reference evidence="3 4" key="1">
    <citation type="journal article" date="2012" name="New Phytol.">
        <title>Insight into trade-off between wood decay and parasitism from the genome of a fungal forest pathogen.</title>
        <authorList>
            <person name="Olson A."/>
            <person name="Aerts A."/>
            <person name="Asiegbu F."/>
            <person name="Belbahri L."/>
            <person name="Bouzid O."/>
            <person name="Broberg A."/>
            <person name="Canback B."/>
            <person name="Coutinho P.M."/>
            <person name="Cullen D."/>
            <person name="Dalman K."/>
            <person name="Deflorio G."/>
            <person name="van Diepen L.T."/>
            <person name="Dunand C."/>
            <person name="Duplessis S."/>
            <person name="Durling M."/>
            <person name="Gonthier P."/>
            <person name="Grimwood J."/>
            <person name="Fossdal C.G."/>
            <person name="Hansson D."/>
            <person name="Henrissat B."/>
            <person name="Hietala A."/>
            <person name="Himmelstrand K."/>
            <person name="Hoffmeister D."/>
            <person name="Hogberg N."/>
            <person name="James T.Y."/>
            <person name="Karlsson M."/>
            <person name="Kohler A."/>
            <person name="Kues U."/>
            <person name="Lee Y.H."/>
            <person name="Lin Y.C."/>
            <person name="Lind M."/>
            <person name="Lindquist E."/>
            <person name="Lombard V."/>
            <person name="Lucas S."/>
            <person name="Lunden K."/>
            <person name="Morin E."/>
            <person name="Murat C."/>
            <person name="Park J."/>
            <person name="Raffaello T."/>
            <person name="Rouze P."/>
            <person name="Salamov A."/>
            <person name="Schmutz J."/>
            <person name="Solheim H."/>
            <person name="Stahlberg J."/>
            <person name="Velez H."/>
            <person name="de Vries R.P."/>
            <person name="Wiebenga A."/>
            <person name="Woodward S."/>
            <person name="Yakovlev I."/>
            <person name="Garbelotto M."/>
            <person name="Martin F."/>
            <person name="Grigoriev I.V."/>
            <person name="Stenlid J."/>
        </authorList>
    </citation>
    <scope>NUCLEOTIDE SEQUENCE [LARGE SCALE GENOMIC DNA]</scope>
    <source>
        <strain evidence="3 4">TC 32-1</strain>
    </source>
</reference>
<dbReference type="InterPro" id="IPR042432">
    <property type="entry name" value="Coa1_fungi"/>
</dbReference>
<evidence type="ECO:0000313" key="3">
    <source>
        <dbReference type="EMBL" id="ETW86349.1"/>
    </source>
</evidence>
<dbReference type="GeneID" id="20669871"/>
<evidence type="ECO:0000256" key="2">
    <source>
        <dbReference type="SAM" id="Phobius"/>
    </source>
</evidence>
<dbReference type="InterPro" id="IPR014807">
    <property type="entry name" value="Coa1"/>
</dbReference>
<dbReference type="Pfam" id="PF08695">
    <property type="entry name" value="Coa1"/>
    <property type="match status" value="1"/>
</dbReference>
<dbReference type="GO" id="GO:0005743">
    <property type="term" value="C:mitochondrial inner membrane"/>
    <property type="evidence" value="ECO:0007669"/>
    <property type="project" value="TreeGrafter"/>
</dbReference>
<sequence>MHAIHHARSHSCLWTRVTTSWPRRFPPSRQFASELPRPPPKAQPPTETFASPSQPRAYYTRPKPRDLPPYRRTWPVLLALGTAGVGVWAAFLTYVANQERLSSSVMRRVVSTIRQSPEVQDLLGEAIRPEPAWYLNGDPWVTGSVNMLQGNVDLSFRVKGHKGAGTLYYTSIRKAKGEPFTDIRFKIIADNGAVLQLTNEP</sequence>
<dbReference type="EMBL" id="KI925455">
    <property type="protein sequence ID" value="ETW86349.1"/>
    <property type="molecule type" value="Genomic_DNA"/>
</dbReference>
<dbReference type="Proteomes" id="UP000030671">
    <property type="component" value="Unassembled WGS sequence"/>
</dbReference>